<accession>U6GQ49</accession>
<gene>
    <name evidence="2" type="ORF">EPH_0054250</name>
</gene>
<sequence length="206" mass="21530">MILLKGLEEEKQMGAPQGGTQLLLPLAVGKLIDAAAQTPGQQQQQQQHLQQQQQQQQDEQQSKQVFEDSLHDPEAPREASPATAASATAAAAAAAASETTAATAATAAAAGERSSWGSLKGYIEDRLQTPEARLGFCVALGVVGAATSFARLFLLESTTTSSSQQQQLGALAKHLSQDVVTASRVLVDISFGLRCLLTSVVGEAYV</sequence>
<reference evidence="2" key="2">
    <citation type="submission" date="2013-10" db="EMBL/GenBank/DDBJ databases">
        <authorList>
            <person name="Aslett M."/>
        </authorList>
    </citation>
    <scope>NUCLEOTIDE SEQUENCE [LARGE SCALE GENOMIC DNA]</scope>
    <source>
        <strain evidence="2">Houghton</strain>
    </source>
</reference>
<feature type="compositionally biased region" description="Low complexity" evidence="1">
    <location>
        <begin position="37"/>
        <end position="64"/>
    </location>
</feature>
<dbReference type="VEuPathDB" id="ToxoDB:EPH_0054250"/>
<protein>
    <submittedName>
        <fullName evidence="2">ATP-binding cassette, putative</fullName>
    </submittedName>
</protein>
<feature type="compositionally biased region" description="Basic and acidic residues" evidence="1">
    <location>
        <begin position="65"/>
        <end position="77"/>
    </location>
</feature>
<proteinExistence type="predicted"/>
<dbReference type="AlphaFoldDB" id="U6GQ49"/>
<dbReference type="Proteomes" id="UP000018201">
    <property type="component" value="Unassembled WGS sequence"/>
</dbReference>
<evidence type="ECO:0000256" key="1">
    <source>
        <dbReference type="SAM" id="MobiDB-lite"/>
    </source>
</evidence>
<evidence type="ECO:0000313" key="3">
    <source>
        <dbReference type="Proteomes" id="UP000018201"/>
    </source>
</evidence>
<evidence type="ECO:0000313" key="2">
    <source>
        <dbReference type="EMBL" id="CDI82320.1"/>
    </source>
</evidence>
<keyword evidence="2" id="KW-0067">ATP-binding</keyword>
<dbReference type="GO" id="GO:0005524">
    <property type="term" value="F:ATP binding"/>
    <property type="evidence" value="ECO:0007669"/>
    <property type="project" value="UniProtKB-KW"/>
</dbReference>
<keyword evidence="2" id="KW-0547">Nucleotide-binding</keyword>
<dbReference type="EMBL" id="HG692276">
    <property type="protein sequence ID" value="CDI82320.1"/>
    <property type="molecule type" value="Genomic_DNA"/>
</dbReference>
<dbReference type="OrthoDB" id="6500128at2759"/>
<keyword evidence="3" id="KW-1185">Reference proteome</keyword>
<feature type="region of interest" description="Disordered" evidence="1">
    <location>
        <begin position="37"/>
        <end position="86"/>
    </location>
</feature>
<reference evidence="2" key="1">
    <citation type="submission" date="2013-10" db="EMBL/GenBank/DDBJ databases">
        <title>Genomic analysis of the causative agents of coccidiosis in chickens.</title>
        <authorList>
            <person name="Reid A.J."/>
            <person name="Blake D."/>
            <person name="Billington K."/>
            <person name="Browne H."/>
            <person name="Dunn M."/>
            <person name="Hung S."/>
            <person name="Kawahara F."/>
            <person name="Miranda-Saavedra D."/>
            <person name="Mourier T."/>
            <person name="Nagra H."/>
            <person name="Otto T.D."/>
            <person name="Rawlings N."/>
            <person name="Sanchez A."/>
            <person name="Sanders M."/>
            <person name="Subramaniam C."/>
            <person name="Tay Y."/>
            <person name="Dear P."/>
            <person name="Doerig C."/>
            <person name="Gruber A."/>
            <person name="Parkinson J."/>
            <person name="Shirley M."/>
            <person name="Wan K.L."/>
            <person name="Berriman M."/>
            <person name="Tomley F."/>
            <person name="Pain A."/>
        </authorList>
    </citation>
    <scope>NUCLEOTIDE SEQUENCE [LARGE SCALE GENOMIC DNA]</scope>
    <source>
        <strain evidence="2">Houghton</strain>
    </source>
</reference>
<organism evidence="2 3">
    <name type="scientific">Eimeria praecox</name>
    <dbReference type="NCBI Taxonomy" id="51316"/>
    <lineage>
        <taxon>Eukaryota</taxon>
        <taxon>Sar</taxon>
        <taxon>Alveolata</taxon>
        <taxon>Apicomplexa</taxon>
        <taxon>Conoidasida</taxon>
        <taxon>Coccidia</taxon>
        <taxon>Eucoccidiorida</taxon>
        <taxon>Eimeriorina</taxon>
        <taxon>Eimeriidae</taxon>
        <taxon>Eimeria</taxon>
    </lineage>
</organism>
<name>U6GQ49_9EIME</name>